<proteinExistence type="predicted"/>
<comment type="caution">
    <text evidence="1">The sequence shown here is derived from an EMBL/GenBank/DDBJ whole genome shotgun (WGS) entry which is preliminary data.</text>
</comment>
<reference evidence="1 2" key="1">
    <citation type="journal article" date="2014" name="Agronomy (Basel)">
        <title>A Draft Genome Sequence for Ensete ventricosum, the Drought-Tolerant Tree Against Hunger.</title>
        <authorList>
            <person name="Harrison J."/>
            <person name="Moore K.A."/>
            <person name="Paszkiewicz K."/>
            <person name="Jones T."/>
            <person name="Grant M."/>
            <person name="Ambacheew D."/>
            <person name="Muzemil S."/>
            <person name="Studholme D.J."/>
        </authorList>
    </citation>
    <scope>NUCLEOTIDE SEQUENCE [LARGE SCALE GENOMIC DNA]</scope>
</reference>
<evidence type="ECO:0000313" key="1">
    <source>
        <dbReference type="EMBL" id="RRT49755.1"/>
    </source>
</evidence>
<protein>
    <submittedName>
        <fullName evidence="1">Uncharacterized protein</fullName>
    </submittedName>
</protein>
<gene>
    <name evidence="1" type="ORF">B296_00046828</name>
</gene>
<sequence>MVNIRGYRSVHLCNDRNLGCIDRCASVTIGFQPLPPSTDPVSPDTGIKHWYHPQEDDLRTDILSNWYIPFVLDGTHQN</sequence>
<evidence type="ECO:0000313" key="2">
    <source>
        <dbReference type="Proteomes" id="UP000287651"/>
    </source>
</evidence>
<dbReference type="Proteomes" id="UP000287651">
    <property type="component" value="Unassembled WGS sequence"/>
</dbReference>
<organism evidence="1 2">
    <name type="scientific">Ensete ventricosum</name>
    <name type="common">Abyssinian banana</name>
    <name type="synonym">Musa ensete</name>
    <dbReference type="NCBI Taxonomy" id="4639"/>
    <lineage>
        <taxon>Eukaryota</taxon>
        <taxon>Viridiplantae</taxon>
        <taxon>Streptophyta</taxon>
        <taxon>Embryophyta</taxon>
        <taxon>Tracheophyta</taxon>
        <taxon>Spermatophyta</taxon>
        <taxon>Magnoliopsida</taxon>
        <taxon>Liliopsida</taxon>
        <taxon>Zingiberales</taxon>
        <taxon>Musaceae</taxon>
        <taxon>Ensete</taxon>
    </lineage>
</organism>
<dbReference type="AlphaFoldDB" id="A0A426YDE3"/>
<name>A0A426YDE3_ENSVE</name>
<dbReference type="EMBL" id="AMZH03013135">
    <property type="protein sequence ID" value="RRT49755.1"/>
    <property type="molecule type" value="Genomic_DNA"/>
</dbReference>
<accession>A0A426YDE3</accession>